<dbReference type="EMBL" id="AF396866">
    <property type="protein sequence ID" value="AAK94366.1"/>
    <property type="molecule type" value="Genomic_DNA"/>
</dbReference>
<dbReference type="RefSeq" id="NP_203445.1">
    <property type="nucleotide sequence ID" value="NC_003085.1"/>
</dbReference>
<protein>
    <submittedName>
        <fullName evidence="2">p31</fullName>
    </submittedName>
</protein>
<feature type="region of interest" description="Disordered" evidence="1">
    <location>
        <begin position="1"/>
        <end position="25"/>
    </location>
</feature>
<evidence type="ECO:0000313" key="3">
    <source>
        <dbReference type="Proteomes" id="UP000002093"/>
    </source>
</evidence>
<reference evidence="2 3" key="1">
    <citation type="submission" date="2001-06" db="EMBL/GenBank/DDBJ databases">
        <title>Genome organization of temperate Myxococcus phage Mx8.</title>
        <authorList>
            <person name="Youderian P."/>
            <person name="Walthers D."/>
            <person name="Salmi D."/>
            <person name="Magrini V."/>
            <person name="Hartzell P.L."/>
        </authorList>
    </citation>
    <scope>NUCLEOTIDE SEQUENCE [LARGE SCALE GENOMIC DNA]</scope>
</reference>
<organism evidence="2 3">
    <name type="scientific">Myxococcus phage Mx8</name>
    <dbReference type="NCBI Taxonomy" id="49964"/>
    <lineage>
        <taxon>Viruses</taxon>
        <taxon>Duplodnaviria</taxon>
        <taxon>Heunggongvirae</taxon>
        <taxon>Uroviricota</taxon>
        <taxon>Caudoviricetes</taxon>
        <taxon>Myxoctovirus</taxon>
        <taxon>Myxoctovirus Mx8</taxon>
    </lineage>
</organism>
<dbReference type="Proteomes" id="UP000002093">
    <property type="component" value="Segment"/>
</dbReference>
<evidence type="ECO:0000256" key="1">
    <source>
        <dbReference type="SAM" id="MobiDB-lite"/>
    </source>
</evidence>
<accession>Q94MT8</accession>
<keyword evidence="3" id="KW-1185">Reference proteome</keyword>
<evidence type="ECO:0000313" key="2">
    <source>
        <dbReference type="EMBL" id="AAK94366.1"/>
    </source>
</evidence>
<proteinExistence type="predicted"/>
<dbReference type="KEGG" id="vg:921782"/>
<dbReference type="GeneID" id="921782"/>
<sequence>MACRREPEQLDLPLGRPKPQPRAKASWELALEEGRRLTLDERMERRAAWCDEHETHYCPLCADGPAEPVRQRRAAEVGEVDLRQLWEDDPEAAAELTRRARVMLARGVEPIEVGRETGIRRNTLHQWQTRMQEREDERQQPMPFH</sequence>
<name>Q94MT8_9CAUD</name>